<protein>
    <submittedName>
        <fullName evidence="2">Putative cobyrinic acid a,c-diamide synthase</fullName>
    </submittedName>
</protein>
<dbReference type="InterPro" id="IPR002586">
    <property type="entry name" value="CobQ/CobB/MinD/ParA_Nub-bd_dom"/>
</dbReference>
<dbReference type="PANTHER" id="PTHR13696">
    <property type="entry name" value="P-LOOP CONTAINING NUCLEOSIDE TRIPHOSPHATE HYDROLASE"/>
    <property type="match status" value="1"/>
</dbReference>
<name>K0IK24_NITGG</name>
<dbReference type="KEGG" id="nga:Ngar_c35670"/>
<reference evidence="2 3" key="1">
    <citation type="journal article" date="2012" name="Environ. Microbiol.">
        <title>The genome of the ammonia-oxidizing Candidatus Nitrososphaera gargensis: insights into metabolic versatility and environmental adaptations.</title>
        <authorList>
            <person name="Spang A."/>
            <person name="Poehlein A."/>
            <person name="Offre P."/>
            <person name="Zumbragel S."/>
            <person name="Haider S."/>
            <person name="Rychlik N."/>
            <person name="Nowka B."/>
            <person name="Schmeisser C."/>
            <person name="Lebedeva E.V."/>
            <person name="Rattei T."/>
            <person name="Bohm C."/>
            <person name="Schmid M."/>
            <person name="Galushko A."/>
            <person name="Hatzenpichler R."/>
            <person name="Weinmaier T."/>
            <person name="Daniel R."/>
            <person name="Schleper C."/>
            <person name="Spieck E."/>
            <person name="Streit W."/>
            <person name="Wagner M."/>
        </authorList>
    </citation>
    <scope>NUCLEOTIDE SEQUENCE [LARGE SCALE GENOMIC DNA]</scope>
    <source>
        <strain evidence="3">Ga9.2</strain>
    </source>
</reference>
<evidence type="ECO:0000313" key="3">
    <source>
        <dbReference type="Proteomes" id="UP000008037"/>
    </source>
</evidence>
<accession>K0IK24</accession>
<dbReference type="BioCyc" id="CNIT1237085:G1324-3568-MONOMER"/>
<dbReference type="SUPFAM" id="SSF52540">
    <property type="entry name" value="P-loop containing nucleoside triphosphate hydrolases"/>
    <property type="match status" value="1"/>
</dbReference>
<gene>
    <name evidence="2" type="ordered locus">Ngar_c35670</name>
</gene>
<sequence length="295" mass="32876">MTQSIAFHSYKGGTGKTTIACNLAAMLATKGYNVSMLDLDVYAPSLHAYFEKTPYKWINDLLSDNAKIDDVMVDMTSVIEEYAGLGKKGGKLWIGFSNPQKEEVYKLEGGGGKQANAKIQLLRKFIQLREDLISEYDSDYIIIDTSPGIRFWSINSLAIADTLFLTLKLGDLDIEGTRKMANDIYGSFTKFGAKSYLLLNRVGGYCVPNTPIVPRNNHHRSEEEGNDAVALPPQYDEADLGKSLSDEVSMDLISAIPCYCDIQFSRKEFLTVLQYPNHPFAKQLEKLATAKQIKV</sequence>
<dbReference type="PANTHER" id="PTHR13696:SF52">
    <property type="entry name" value="PARA FAMILY PROTEIN CT_582"/>
    <property type="match status" value="1"/>
</dbReference>
<dbReference type="GeneID" id="13797378"/>
<evidence type="ECO:0000259" key="1">
    <source>
        <dbReference type="Pfam" id="PF01656"/>
    </source>
</evidence>
<dbReference type="InterPro" id="IPR027417">
    <property type="entry name" value="P-loop_NTPase"/>
</dbReference>
<feature type="domain" description="CobQ/CobB/MinD/ParA nucleotide binding" evidence="1">
    <location>
        <begin position="5"/>
        <end position="204"/>
    </location>
</feature>
<evidence type="ECO:0000313" key="2">
    <source>
        <dbReference type="EMBL" id="AFU60480.1"/>
    </source>
</evidence>
<dbReference type="Pfam" id="PF01656">
    <property type="entry name" value="CbiA"/>
    <property type="match status" value="1"/>
</dbReference>
<dbReference type="Proteomes" id="UP000008037">
    <property type="component" value="Chromosome"/>
</dbReference>
<dbReference type="HOGENOM" id="CLU_096711_0_0_2"/>
<proteinExistence type="predicted"/>
<dbReference type="Gene3D" id="3.40.50.300">
    <property type="entry name" value="P-loop containing nucleotide triphosphate hydrolases"/>
    <property type="match status" value="1"/>
</dbReference>
<dbReference type="InParanoid" id="K0IK24"/>
<dbReference type="EMBL" id="CP002408">
    <property type="protein sequence ID" value="AFU60480.1"/>
    <property type="molecule type" value="Genomic_DNA"/>
</dbReference>
<organism evidence="2 3">
    <name type="scientific">Nitrososphaera gargensis (strain Ga9.2)</name>
    <dbReference type="NCBI Taxonomy" id="1237085"/>
    <lineage>
        <taxon>Archaea</taxon>
        <taxon>Nitrososphaerota</taxon>
        <taxon>Nitrososphaeria</taxon>
        <taxon>Nitrososphaerales</taxon>
        <taxon>Nitrososphaeraceae</taxon>
        <taxon>Nitrososphaera</taxon>
    </lineage>
</organism>
<keyword evidence="3" id="KW-1185">Reference proteome</keyword>
<dbReference type="InterPro" id="IPR050678">
    <property type="entry name" value="DNA_Partitioning_ATPase"/>
</dbReference>
<dbReference type="OrthoDB" id="36110at2157"/>
<dbReference type="RefSeq" id="WP_015021012.1">
    <property type="nucleotide sequence ID" value="NC_018719.1"/>
</dbReference>
<dbReference type="AlphaFoldDB" id="K0IK24"/>
<dbReference type="STRING" id="1237085.Ngar_c35670"/>